<evidence type="ECO:0000313" key="2">
    <source>
        <dbReference type="EMBL" id="CAL6002739.1"/>
    </source>
</evidence>
<evidence type="ECO:0000313" key="1">
    <source>
        <dbReference type="EMBL" id="CAI9926478.1"/>
    </source>
</evidence>
<dbReference type="EMBL" id="CAXDID020000046">
    <property type="protein sequence ID" value="CAL6002739.1"/>
    <property type="molecule type" value="Genomic_DNA"/>
</dbReference>
<protein>
    <submittedName>
        <fullName evidence="2">Hypothetical_protein</fullName>
    </submittedName>
</protein>
<comment type="caution">
    <text evidence="1">The sequence shown here is derived from an EMBL/GenBank/DDBJ whole genome shotgun (WGS) entry which is preliminary data.</text>
</comment>
<evidence type="ECO:0000313" key="3">
    <source>
        <dbReference type="Proteomes" id="UP001642409"/>
    </source>
</evidence>
<sequence length="149" mass="17613">MSQSARTILGISKIQVAFMWFHFNQLMHQPVFDSFSISYQRGLPERIFSNQLQLLFNSQTLLSMSQSGASIYNYNKKQYFNLRRILATSLLQLNSKSSEWTLKTWQGCLHYHLYTVINLFGKPKQVAIVHRTTQKYYEHKFNLAMLQYC</sequence>
<dbReference type="Proteomes" id="UP001642409">
    <property type="component" value="Unassembled WGS sequence"/>
</dbReference>
<keyword evidence="3" id="KW-1185">Reference proteome</keyword>
<reference evidence="1" key="1">
    <citation type="submission" date="2023-06" db="EMBL/GenBank/DDBJ databases">
        <authorList>
            <person name="Kurt Z."/>
        </authorList>
    </citation>
    <scope>NUCLEOTIDE SEQUENCE</scope>
</reference>
<accession>A0AA86NW12</accession>
<dbReference type="EMBL" id="CATOUU010000369">
    <property type="protein sequence ID" value="CAI9926478.1"/>
    <property type="molecule type" value="Genomic_DNA"/>
</dbReference>
<gene>
    <name evidence="1" type="ORF">HINF_LOCUS14123</name>
    <name evidence="2" type="ORF">HINF_LOCUS18063</name>
</gene>
<organism evidence="1">
    <name type="scientific">Hexamita inflata</name>
    <dbReference type="NCBI Taxonomy" id="28002"/>
    <lineage>
        <taxon>Eukaryota</taxon>
        <taxon>Metamonada</taxon>
        <taxon>Diplomonadida</taxon>
        <taxon>Hexamitidae</taxon>
        <taxon>Hexamitinae</taxon>
        <taxon>Hexamita</taxon>
    </lineage>
</organism>
<reference evidence="2 3" key="2">
    <citation type="submission" date="2024-07" db="EMBL/GenBank/DDBJ databases">
        <authorList>
            <person name="Akdeniz Z."/>
        </authorList>
    </citation>
    <scope>NUCLEOTIDE SEQUENCE [LARGE SCALE GENOMIC DNA]</scope>
</reference>
<name>A0AA86NW12_9EUKA</name>
<proteinExistence type="predicted"/>
<dbReference type="AlphaFoldDB" id="A0AA86NW12"/>